<accession>A0A9N8HDH4</accession>
<dbReference type="EMBL" id="CAICTM010000427">
    <property type="protein sequence ID" value="CAB9510251.1"/>
    <property type="molecule type" value="Genomic_DNA"/>
</dbReference>
<comment type="similarity">
    <text evidence="1">Belongs to the PC-esterase family. TBL subfamily.</text>
</comment>
<organism evidence="4 5">
    <name type="scientific">Seminavis robusta</name>
    <dbReference type="NCBI Taxonomy" id="568900"/>
    <lineage>
        <taxon>Eukaryota</taxon>
        <taxon>Sar</taxon>
        <taxon>Stramenopiles</taxon>
        <taxon>Ochrophyta</taxon>
        <taxon>Bacillariophyta</taxon>
        <taxon>Bacillariophyceae</taxon>
        <taxon>Bacillariophycidae</taxon>
        <taxon>Naviculales</taxon>
        <taxon>Naviculaceae</taxon>
        <taxon>Seminavis</taxon>
    </lineage>
</organism>
<comment type="caution">
    <text evidence="4">The sequence shown here is derived from an EMBL/GenBank/DDBJ whole genome shotgun (WGS) entry which is preliminary data.</text>
</comment>
<dbReference type="OrthoDB" id="630188at2759"/>
<proteinExistence type="inferred from homology"/>
<evidence type="ECO:0000256" key="2">
    <source>
        <dbReference type="SAM" id="MobiDB-lite"/>
    </source>
</evidence>
<dbReference type="InterPro" id="IPR029962">
    <property type="entry name" value="TBL"/>
</dbReference>
<name>A0A9N8HDH4_9STRA</name>
<evidence type="ECO:0000313" key="5">
    <source>
        <dbReference type="Proteomes" id="UP001153069"/>
    </source>
</evidence>
<dbReference type="PANTHER" id="PTHR32285:SF48">
    <property type="entry name" value="PROTEIN TRICHOME BIREFRINGENCE-LIKE 19"/>
    <property type="match status" value="1"/>
</dbReference>
<dbReference type="InterPro" id="IPR026057">
    <property type="entry name" value="TBL_C"/>
</dbReference>
<dbReference type="Pfam" id="PF13839">
    <property type="entry name" value="PC-Esterase"/>
    <property type="match status" value="1"/>
</dbReference>
<feature type="region of interest" description="Disordered" evidence="2">
    <location>
        <begin position="45"/>
        <end position="70"/>
    </location>
</feature>
<sequence length="404" mass="47154">MIDNKTSSWLRRGKRSAALTMTFLLAAAILSLRCSYSVEHKQDRELSGHDQLPLRRQAPQQNGGDMKPKTWCRTPEEYNRGQWVYNDSSDVTYPYLSGPDPVWGPICTKLQREYLDSGNQSHMLPDFLRYRWQPDDCDLDNQGWDRDQFCRRLNGKTIGVSGDSMSQQFIHSLMGFSHGTIEDHLNYVVPGKFWEGQPDHWLKIRVPLCPDDERYNVTLVYQRWDKYQGQEQDRAALTALIEESDYLVLNWGVHYQAWSDMERATDDFVGLLEKLWRSPHKKPERLMWRSTNVAHARCSSARGPLKEIKSSSNSSFTDETKSVIHEMYSTQEILWQDSYIVKPRLLSKLPQTTLLRIEETTLKRPDGHRVEGYKGQEDCLHYCEPGPVDHWTQLFYHHVVALQI</sequence>
<dbReference type="GO" id="GO:0016413">
    <property type="term" value="F:O-acetyltransferase activity"/>
    <property type="evidence" value="ECO:0007669"/>
    <property type="project" value="InterPro"/>
</dbReference>
<dbReference type="AlphaFoldDB" id="A0A9N8HDH4"/>
<evidence type="ECO:0000256" key="1">
    <source>
        <dbReference type="ARBA" id="ARBA00007727"/>
    </source>
</evidence>
<keyword evidence="5" id="KW-1185">Reference proteome</keyword>
<dbReference type="PANTHER" id="PTHR32285">
    <property type="entry name" value="PROTEIN TRICHOME BIREFRINGENCE-LIKE 9-RELATED"/>
    <property type="match status" value="1"/>
</dbReference>
<evidence type="ECO:0000313" key="4">
    <source>
        <dbReference type="EMBL" id="CAB9510251.1"/>
    </source>
</evidence>
<gene>
    <name evidence="4" type="ORF">SEMRO_428_G140790.1</name>
</gene>
<evidence type="ECO:0000259" key="3">
    <source>
        <dbReference type="Pfam" id="PF13839"/>
    </source>
</evidence>
<protein>
    <submittedName>
        <fullName evidence="4">Protein trichome birefringence-like</fullName>
    </submittedName>
</protein>
<feature type="domain" description="Trichome birefringence-like C-terminal" evidence="3">
    <location>
        <begin position="296"/>
        <end position="397"/>
    </location>
</feature>
<dbReference type="Proteomes" id="UP001153069">
    <property type="component" value="Unassembled WGS sequence"/>
</dbReference>
<reference evidence="4" key="1">
    <citation type="submission" date="2020-06" db="EMBL/GenBank/DDBJ databases">
        <authorList>
            <consortium name="Plant Systems Biology data submission"/>
        </authorList>
    </citation>
    <scope>NUCLEOTIDE SEQUENCE</scope>
    <source>
        <strain evidence="4">D6</strain>
    </source>
</reference>